<dbReference type="InterPro" id="IPR020843">
    <property type="entry name" value="ER"/>
</dbReference>
<evidence type="ECO:0000256" key="4">
    <source>
        <dbReference type="ARBA" id="ARBA00022833"/>
    </source>
</evidence>
<keyword evidence="3 6" id="KW-0479">Metal-binding</keyword>
<dbReference type="Pfam" id="PF00107">
    <property type="entry name" value="ADH_zinc_N"/>
    <property type="match status" value="1"/>
</dbReference>
<feature type="domain" description="Enoyl reductase (ER)" evidence="7">
    <location>
        <begin position="8"/>
        <end position="343"/>
    </location>
</feature>
<comment type="caution">
    <text evidence="8">The sequence shown here is derived from an EMBL/GenBank/DDBJ whole genome shotgun (WGS) entry which is preliminary data.</text>
</comment>
<dbReference type="InterPro" id="IPR011032">
    <property type="entry name" value="GroES-like_sf"/>
</dbReference>
<organism evidence="8 9">
    <name type="scientific">Streptomyces cavernicola</name>
    <dbReference type="NCBI Taxonomy" id="3043613"/>
    <lineage>
        <taxon>Bacteria</taxon>
        <taxon>Bacillati</taxon>
        <taxon>Actinomycetota</taxon>
        <taxon>Actinomycetes</taxon>
        <taxon>Kitasatosporales</taxon>
        <taxon>Streptomycetaceae</taxon>
        <taxon>Streptomyces</taxon>
    </lineage>
</organism>
<protein>
    <submittedName>
        <fullName evidence="8">Zinc-dependent alcohol dehydrogenase family protein</fullName>
    </submittedName>
</protein>
<accession>A0ABT6SFY1</accession>
<reference evidence="8 9" key="1">
    <citation type="submission" date="2023-05" db="EMBL/GenBank/DDBJ databases">
        <title>Draft genome sequence of Streptomyces sp. B-S-A6 isolated from a cave soil in Thailand.</title>
        <authorList>
            <person name="Chamroensaksri N."/>
            <person name="Muangham S."/>
        </authorList>
    </citation>
    <scope>NUCLEOTIDE SEQUENCE [LARGE SCALE GENOMIC DNA]</scope>
    <source>
        <strain evidence="8 9">B-S-A6</strain>
    </source>
</reference>
<name>A0ABT6SFY1_9ACTN</name>
<dbReference type="Gene3D" id="3.40.50.720">
    <property type="entry name" value="NAD(P)-binding Rossmann-like Domain"/>
    <property type="match status" value="1"/>
</dbReference>
<evidence type="ECO:0000313" key="9">
    <source>
        <dbReference type="Proteomes" id="UP001223978"/>
    </source>
</evidence>
<evidence type="ECO:0000256" key="3">
    <source>
        <dbReference type="ARBA" id="ARBA00022723"/>
    </source>
</evidence>
<dbReference type="InterPro" id="IPR002328">
    <property type="entry name" value="ADH_Zn_CS"/>
</dbReference>
<dbReference type="SUPFAM" id="SSF51735">
    <property type="entry name" value="NAD(P)-binding Rossmann-fold domains"/>
    <property type="match status" value="1"/>
</dbReference>
<dbReference type="PROSITE" id="PS00059">
    <property type="entry name" value="ADH_ZINC"/>
    <property type="match status" value="1"/>
</dbReference>
<evidence type="ECO:0000259" key="7">
    <source>
        <dbReference type="SMART" id="SM00829"/>
    </source>
</evidence>
<evidence type="ECO:0000256" key="6">
    <source>
        <dbReference type="RuleBase" id="RU361277"/>
    </source>
</evidence>
<comment type="cofactor">
    <cofactor evidence="1 6">
        <name>Zn(2+)</name>
        <dbReference type="ChEBI" id="CHEBI:29105"/>
    </cofactor>
</comment>
<keyword evidence="5" id="KW-0560">Oxidoreductase</keyword>
<gene>
    <name evidence="8" type="ORF">QIS96_24055</name>
</gene>
<keyword evidence="4 6" id="KW-0862">Zinc</keyword>
<dbReference type="Gene3D" id="3.90.180.10">
    <property type="entry name" value="Medium-chain alcohol dehydrogenases, catalytic domain"/>
    <property type="match status" value="1"/>
</dbReference>
<dbReference type="SMART" id="SM00829">
    <property type="entry name" value="PKS_ER"/>
    <property type="match status" value="1"/>
</dbReference>
<keyword evidence="9" id="KW-1185">Reference proteome</keyword>
<dbReference type="Pfam" id="PF08240">
    <property type="entry name" value="ADH_N"/>
    <property type="match status" value="1"/>
</dbReference>
<dbReference type="InterPro" id="IPR013154">
    <property type="entry name" value="ADH-like_N"/>
</dbReference>
<evidence type="ECO:0000256" key="2">
    <source>
        <dbReference type="ARBA" id="ARBA00008072"/>
    </source>
</evidence>
<dbReference type="EMBL" id="JASCIQ010000027">
    <property type="protein sequence ID" value="MDI3406874.1"/>
    <property type="molecule type" value="Genomic_DNA"/>
</dbReference>
<dbReference type="SUPFAM" id="SSF50129">
    <property type="entry name" value="GroES-like"/>
    <property type="match status" value="1"/>
</dbReference>
<dbReference type="InterPro" id="IPR036291">
    <property type="entry name" value="NAD(P)-bd_dom_sf"/>
</dbReference>
<dbReference type="Proteomes" id="UP001223978">
    <property type="component" value="Unassembled WGS sequence"/>
</dbReference>
<evidence type="ECO:0000256" key="1">
    <source>
        <dbReference type="ARBA" id="ARBA00001947"/>
    </source>
</evidence>
<dbReference type="InterPro" id="IPR013149">
    <property type="entry name" value="ADH-like_C"/>
</dbReference>
<comment type="similarity">
    <text evidence="2 6">Belongs to the zinc-containing alcohol dehydrogenase family.</text>
</comment>
<dbReference type="PANTHER" id="PTHR42813:SF4">
    <property type="entry name" value="NADP-DEPENDENT ISOPROPANOL DEHYDROGENASE"/>
    <property type="match status" value="1"/>
</dbReference>
<sequence length="358" mass="37687">MKALVFHGPGQTSWQDVPDPSVKDAGDAIVRVDAVSICGTDLHIVKGDVPEVSPGRILGHEAVGTVVETGGDVLGVRPGDRVLISCISACGRCRFCREARYGQCRGGGGWVLGHTVDGTQAEYVRVPFADLSVHPLPSALSDQDAVLLADIFPTAYEVGVRNGRVRPGDTVVVVGAGPIGLAAVVTAQLYSPGRIIVVDLAEPRLAAARELGADATVGAREGPERLVEDLTEGLGADVVVEAVGVPEAFEMCTRMVRPGGRVANIGVHGKPAALHLEDLWIKDVTITTGLVDTRSTPMLLRLMAAGRLPGAELITHRFDLDRMEEAYDVFSRAADTGALKVVLGGPQHDTVAVRPKEQ</sequence>
<dbReference type="PANTHER" id="PTHR42813">
    <property type="entry name" value="ZINC-TYPE ALCOHOL DEHYDROGENASE-LIKE"/>
    <property type="match status" value="1"/>
</dbReference>
<evidence type="ECO:0000256" key="5">
    <source>
        <dbReference type="ARBA" id="ARBA00023002"/>
    </source>
</evidence>
<proteinExistence type="inferred from homology"/>
<dbReference type="RefSeq" id="WP_282544802.1">
    <property type="nucleotide sequence ID" value="NZ_JASCIQ010000027.1"/>
</dbReference>
<evidence type="ECO:0000313" key="8">
    <source>
        <dbReference type="EMBL" id="MDI3406874.1"/>
    </source>
</evidence>
<dbReference type="CDD" id="cd08286">
    <property type="entry name" value="FDH_like_ADH2"/>
    <property type="match status" value="1"/>
</dbReference>